<comment type="caution">
    <text evidence="4">The sequence shown here is derived from an EMBL/GenBank/DDBJ whole genome shotgun (WGS) entry which is preliminary data.</text>
</comment>
<name>A0A7X6K5G9_9MICC</name>
<dbReference type="InterPro" id="IPR045337">
    <property type="entry name" value="MmgE_PrpD_C"/>
</dbReference>
<dbReference type="Pfam" id="PF19305">
    <property type="entry name" value="MmgE_PrpD_C"/>
    <property type="match status" value="1"/>
</dbReference>
<feature type="domain" description="MmgE/PrpD C-terminal" evidence="3">
    <location>
        <begin position="279"/>
        <end position="445"/>
    </location>
</feature>
<dbReference type="EMBL" id="JAAZSQ010000004">
    <property type="protein sequence ID" value="NKX54204.1"/>
    <property type="molecule type" value="Genomic_DNA"/>
</dbReference>
<dbReference type="Proteomes" id="UP000544090">
    <property type="component" value="Unassembled WGS sequence"/>
</dbReference>
<dbReference type="SUPFAM" id="SSF103378">
    <property type="entry name" value="2-methylcitrate dehydratase PrpD"/>
    <property type="match status" value="1"/>
</dbReference>
<accession>A0A7X6K5G9</accession>
<keyword evidence="5" id="KW-1185">Reference proteome</keyword>
<comment type="similarity">
    <text evidence="1">Belongs to the PrpD family.</text>
</comment>
<evidence type="ECO:0000313" key="4">
    <source>
        <dbReference type="EMBL" id="NKX54204.1"/>
    </source>
</evidence>
<dbReference type="InterPro" id="IPR045336">
    <property type="entry name" value="MmgE_PrpD_N"/>
</dbReference>
<dbReference type="Pfam" id="PF03972">
    <property type="entry name" value="MmgE_PrpD_N"/>
    <property type="match status" value="1"/>
</dbReference>
<dbReference type="InterPro" id="IPR005656">
    <property type="entry name" value="MmgE_PrpD"/>
</dbReference>
<dbReference type="InterPro" id="IPR042183">
    <property type="entry name" value="MmgE/PrpD_sf_1"/>
</dbReference>
<dbReference type="InterPro" id="IPR042188">
    <property type="entry name" value="MmgE/PrpD_sf_2"/>
</dbReference>
<proteinExistence type="inferred from homology"/>
<reference evidence="4 5" key="1">
    <citation type="submission" date="2020-04" db="EMBL/GenBank/DDBJ databases">
        <title>Arthrobacter sp. nov.</title>
        <authorList>
            <person name="Liu S."/>
        </authorList>
    </citation>
    <scope>NUCLEOTIDE SEQUENCE [LARGE SCALE GENOMIC DNA]</scope>
    <source>
        <strain evidence="4 5">E918</strain>
    </source>
</reference>
<dbReference type="Gene3D" id="1.10.4100.10">
    <property type="entry name" value="2-methylcitrate dehydratase PrpD"/>
    <property type="match status" value="1"/>
</dbReference>
<protein>
    <submittedName>
        <fullName evidence="4">MmgE/PrpD family protein</fullName>
    </submittedName>
</protein>
<evidence type="ECO:0000256" key="1">
    <source>
        <dbReference type="ARBA" id="ARBA00006174"/>
    </source>
</evidence>
<evidence type="ECO:0000259" key="2">
    <source>
        <dbReference type="Pfam" id="PF03972"/>
    </source>
</evidence>
<dbReference type="Gene3D" id="3.30.1330.120">
    <property type="entry name" value="2-methylcitrate dehydratase PrpD"/>
    <property type="match status" value="1"/>
</dbReference>
<feature type="domain" description="MmgE/PrpD N-terminal" evidence="2">
    <location>
        <begin position="13"/>
        <end position="259"/>
    </location>
</feature>
<dbReference type="PANTHER" id="PTHR16943">
    <property type="entry name" value="2-METHYLCITRATE DEHYDRATASE-RELATED"/>
    <property type="match status" value="1"/>
</dbReference>
<dbReference type="GO" id="GO:0016829">
    <property type="term" value="F:lyase activity"/>
    <property type="evidence" value="ECO:0007669"/>
    <property type="project" value="InterPro"/>
</dbReference>
<sequence>MTATTETTATLTEQVARHVTGTGFEAIDARTVQRAKVRLIDSLGNIAAGHRAQGNDAVVQLAARWGGAPESTVLVHGLRVPAQTAAMVNAVMMRSYDFEAIGAEGPDHTQVAAHISGTTVPVALAVAEQQGAGGKDLLAALILGDDLASRLGVASGFDVYSGGDNTGTINGLGGTAVAAKLMGLDARQLRNALGIVENQLAGTVANIFDQTLAFKLPMAFAARNAIVSAELAGLGFTGPVDAIGGRHGFLDMYCAKPAPEKITYRLGEEFYADCVIKPWASCRASHPSLDACVRLVTENQVDLDAIDQIRIHVTPRTLAGFVGQPFEIGECPEVSGAFSIRFTAATALMYGTVRPEHLSIEHMNDPQLRALLGKITLVDSLPPHEYLTAEVELLLQGGSRLCSRVDVPRGDIYAAPLSEAEILDKYYANVEFGGRISRATAEEAVETINNLESLGDITALVKLFTPAQT</sequence>
<gene>
    <name evidence="4" type="ORF">HGG74_06535</name>
</gene>
<dbReference type="PANTHER" id="PTHR16943:SF8">
    <property type="entry name" value="2-METHYLCITRATE DEHYDRATASE"/>
    <property type="match status" value="1"/>
</dbReference>
<organism evidence="4 5">
    <name type="scientific">Arthrobacter mobilis</name>
    <dbReference type="NCBI Taxonomy" id="2724944"/>
    <lineage>
        <taxon>Bacteria</taxon>
        <taxon>Bacillati</taxon>
        <taxon>Actinomycetota</taxon>
        <taxon>Actinomycetes</taxon>
        <taxon>Micrococcales</taxon>
        <taxon>Micrococcaceae</taxon>
        <taxon>Arthrobacter</taxon>
    </lineage>
</organism>
<dbReference type="InterPro" id="IPR036148">
    <property type="entry name" value="MmgE/PrpD_sf"/>
</dbReference>
<dbReference type="AlphaFoldDB" id="A0A7X6K5G9"/>
<evidence type="ECO:0000313" key="5">
    <source>
        <dbReference type="Proteomes" id="UP000544090"/>
    </source>
</evidence>
<dbReference type="RefSeq" id="WP_168485547.1">
    <property type="nucleotide sequence ID" value="NZ_JAAZSQ010000004.1"/>
</dbReference>
<evidence type="ECO:0000259" key="3">
    <source>
        <dbReference type="Pfam" id="PF19305"/>
    </source>
</evidence>